<dbReference type="Pfam" id="PF00535">
    <property type="entry name" value="Glycos_transf_2"/>
    <property type="match status" value="1"/>
</dbReference>
<evidence type="ECO:0000313" key="3">
    <source>
        <dbReference type="Proteomes" id="UP000199068"/>
    </source>
</evidence>
<reference evidence="2 3" key="1">
    <citation type="submission" date="2016-10" db="EMBL/GenBank/DDBJ databases">
        <authorList>
            <person name="de Groot N.N."/>
        </authorList>
    </citation>
    <scope>NUCLEOTIDE SEQUENCE [LARGE SCALE GENOMIC DNA]</scope>
    <source>
        <strain evidence="2 3">DSM 797</strain>
    </source>
</reference>
<dbReference type="PANTHER" id="PTHR22916">
    <property type="entry name" value="GLYCOSYLTRANSFERASE"/>
    <property type="match status" value="1"/>
</dbReference>
<dbReference type="PANTHER" id="PTHR22916:SF3">
    <property type="entry name" value="UDP-GLCNAC:BETAGAL BETA-1,3-N-ACETYLGLUCOSAMINYLTRANSFERASE-LIKE PROTEIN 1"/>
    <property type="match status" value="1"/>
</dbReference>
<keyword evidence="2" id="KW-0808">Transferase</keyword>
<dbReference type="SUPFAM" id="SSF53448">
    <property type="entry name" value="Nucleotide-diphospho-sugar transferases"/>
    <property type="match status" value="1"/>
</dbReference>
<proteinExistence type="predicted"/>
<gene>
    <name evidence="2" type="ORF">SAMN04515677_104372</name>
</gene>
<dbReference type="EMBL" id="FNGW01000004">
    <property type="protein sequence ID" value="SDL98367.1"/>
    <property type="molecule type" value="Genomic_DNA"/>
</dbReference>
<feature type="domain" description="Glycosyltransferase 2-like" evidence="1">
    <location>
        <begin position="3"/>
        <end position="129"/>
    </location>
</feature>
<keyword evidence="3" id="KW-1185">Reference proteome</keyword>
<organism evidence="2 3">
    <name type="scientific">Romboutsia lituseburensis DSM 797</name>
    <dbReference type="NCBI Taxonomy" id="1121325"/>
    <lineage>
        <taxon>Bacteria</taxon>
        <taxon>Bacillati</taxon>
        <taxon>Bacillota</taxon>
        <taxon>Clostridia</taxon>
        <taxon>Peptostreptococcales</taxon>
        <taxon>Peptostreptococcaceae</taxon>
        <taxon>Romboutsia</taxon>
    </lineage>
</organism>
<dbReference type="RefSeq" id="WP_092725791.1">
    <property type="nucleotide sequence ID" value="NZ_FNGW01000004.1"/>
</dbReference>
<accession>A0A1G9PJH7</accession>
<dbReference type="Gene3D" id="3.90.550.10">
    <property type="entry name" value="Spore Coat Polysaccharide Biosynthesis Protein SpsA, Chain A"/>
    <property type="match status" value="1"/>
</dbReference>
<evidence type="ECO:0000313" key="2">
    <source>
        <dbReference type="EMBL" id="SDL98367.1"/>
    </source>
</evidence>
<dbReference type="InterPro" id="IPR001173">
    <property type="entry name" value="Glyco_trans_2-like"/>
</dbReference>
<dbReference type="STRING" id="1121325.SAMN04515677_104372"/>
<evidence type="ECO:0000259" key="1">
    <source>
        <dbReference type="Pfam" id="PF00535"/>
    </source>
</evidence>
<dbReference type="GO" id="GO:0016758">
    <property type="term" value="F:hexosyltransferase activity"/>
    <property type="evidence" value="ECO:0007669"/>
    <property type="project" value="UniProtKB-ARBA"/>
</dbReference>
<dbReference type="AlphaFoldDB" id="A0A1G9PJH7"/>
<sequence>MISVIIPTFNRSTVIERSIRSVLNQSIGDLEIIVVDDNSNDNTEDIVKSIQDDRIKFVKLEQNKGACYARNEGIKRASGRYIAFQDSDDEWYINKLEIQLKYLEKKKLDVVACKVLIKSEDREYVFPKNINVDSSNIYMDNFITTQTILAKKECLINEPFDNDLPRFQDWDLAIRLVNKYKVEVIDKVLVNVYHQENSISKSREKAIEALEIFLDKHSKNNKIESKFLRSIGVYNMSLNRKYKRYFIKSFFKNPLNIKSFLDFILSLLNLNKLHCKIYKQTGKI</sequence>
<dbReference type="InterPro" id="IPR029044">
    <property type="entry name" value="Nucleotide-diphossugar_trans"/>
</dbReference>
<dbReference type="Proteomes" id="UP000199068">
    <property type="component" value="Unassembled WGS sequence"/>
</dbReference>
<name>A0A1G9PJH7_9FIRM</name>
<protein>
    <submittedName>
        <fullName evidence="2">Glycosyltransferase involved in cell wall bisynthesis</fullName>
    </submittedName>
</protein>